<feature type="region of interest" description="Disordered" evidence="1">
    <location>
        <begin position="42"/>
        <end position="66"/>
    </location>
</feature>
<evidence type="ECO:0000313" key="3">
    <source>
        <dbReference type="Proteomes" id="UP001500729"/>
    </source>
</evidence>
<organism evidence="2 3">
    <name type="scientific">Saccharopolyspora erythraea</name>
    <name type="common">Streptomyces erythraeus</name>
    <dbReference type="NCBI Taxonomy" id="1836"/>
    <lineage>
        <taxon>Bacteria</taxon>
        <taxon>Bacillati</taxon>
        <taxon>Actinomycetota</taxon>
        <taxon>Actinomycetes</taxon>
        <taxon>Pseudonocardiales</taxon>
        <taxon>Pseudonocardiaceae</taxon>
        <taxon>Saccharopolyspora</taxon>
    </lineage>
</organism>
<evidence type="ECO:0000256" key="1">
    <source>
        <dbReference type="SAM" id="MobiDB-lite"/>
    </source>
</evidence>
<name>A0ABN1E4F9_SACER</name>
<accession>A0ABN1E4F9</accession>
<keyword evidence="3" id="KW-1185">Reference proteome</keyword>
<dbReference type="EMBL" id="BAAAGS010000079">
    <property type="protein sequence ID" value="GAA0558931.1"/>
    <property type="molecule type" value="Genomic_DNA"/>
</dbReference>
<sequence>MARVTGGEHLADRGGALGVGRQRLAHGLGALGEEGAGLLPARAAGELASDDDPGGTLRQRSVRPGS</sequence>
<reference evidence="2 3" key="1">
    <citation type="journal article" date="2019" name="Int. J. Syst. Evol. Microbiol.">
        <title>The Global Catalogue of Microorganisms (GCM) 10K type strain sequencing project: providing services to taxonomists for standard genome sequencing and annotation.</title>
        <authorList>
            <consortium name="The Broad Institute Genomics Platform"/>
            <consortium name="The Broad Institute Genome Sequencing Center for Infectious Disease"/>
            <person name="Wu L."/>
            <person name="Ma J."/>
        </authorList>
    </citation>
    <scope>NUCLEOTIDE SEQUENCE [LARGE SCALE GENOMIC DNA]</scope>
    <source>
        <strain evidence="2 3">JCM 10303</strain>
    </source>
</reference>
<proteinExistence type="predicted"/>
<gene>
    <name evidence="2" type="ORF">GCM10009533_65390</name>
</gene>
<protein>
    <submittedName>
        <fullName evidence="2">Uncharacterized protein</fullName>
    </submittedName>
</protein>
<evidence type="ECO:0000313" key="2">
    <source>
        <dbReference type="EMBL" id="GAA0558931.1"/>
    </source>
</evidence>
<dbReference type="Proteomes" id="UP001500729">
    <property type="component" value="Unassembled WGS sequence"/>
</dbReference>
<comment type="caution">
    <text evidence="2">The sequence shown here is derived from an EMBL/GenBank/DDBJ whole genome shotgun (WGS) entry which is preliminary data.</text>
</comment>